<keyword evidence="2" id="KW-1133">Transmembrane helix</keyword>
<comment type="caution">
    <text evidence="3">The sequence shown here is derived from an EMBL/GenBank/DDBJ whole genome shotgun (WGS) entry which is preliminary data.</text>
</comment>
<keyword evidence="2" id="KW-0812">Transmembrane</keyword>
<feature type="transmembrane region" description="Helical" evidence="2">
    <location>
        <begin position="439"/>
        <end position="461"/>
    </location>
</feature>
<protein>
    <submittedName>
        <fullName evidence="3">Uncharacterized protein</fullName>
    </submittedName>
</protein>
<feature type="region of interest" description="Disordered" evidence="1">
    <location>
        <begin position="543"/>
        <end position="628"/>
    </location>
</feature>
<feature type="region of interest" description="Disordered" evidence="1">
    <location>
        <begin position="211"/>
        <end position="248"/>
    </location>
</feature>
<feature type="compositionally biased region" description="Low complexity" evidence="1">
    <location>
        <begin position="551"/>
        <end position="565"/>
    </location>
</feature>
<accession>A0A9Q0M3B1</accession>
<feature type="transmembrane region" description="Helical" evidence="2">
    <location>
        <begin position="514"/>
        <end position="535"/>
    </location>
</feature>
<evidence type="ECO:0000256" key="2">
    <source>
        <dbReference type="SAM" id="Phobius"/>
    </source>
</evidence>
<evidence type="ECO:0000256" key="1">
    <source>
        <dbReference type="SAM" id="MobiDB-lite"/>
    </source>
</evidence>
<gene>
    <name evidence="3" type="ORF">RDWZM_007864</name>
</gene>
<keyword evidence="2" id="KW-0472">Membrane</keyword>
<feature type="compositionally biased region" description="Basic and acidic residues" evidence="1">
    <location>
        <begin position="608"/>
        <end position="617"/>
    </location>
</feature>
<feature type="transmembrane region" description="Helical" evidence="2">
    <location>
        <begin position="191"/>
        <end position="208"/>
    </location>
</feature>
<feature type="transmembrane region" description="Helical" evidence="2">
    <location>
        <begin position="755"/>
        <end position="771"/>
    </location>
</feature>
<evidence type="ECO:0000313" key="4">
    <source>
        <dbReference type="Proteomes" id="UP001142055"/>
    </source>
</evidence>
<dbReference type="Proteomes" id="UP001142055">
    <property type="component" value="Chromosome 3"/>
</dbReference>
<sequence>MSMVHNETARELYVLILATSIVESSTNIDKNIFKKVFIQKLLSYDIIFDNWMDKLIIDWSLIQPEMKKLSQDRKFQSKNVTNFPNQLSPLLNRINPKCEIKCEYKLLMKEFNNMCMNRLKFKDKVMEDAASVLMEIKMKTILLVTVWPEFEEFNSKSTKYNWKNIGIWGGIGSIIFGAIGGGTILNIRPCFTMLFLLLLLINVLSISGQTDPTHEDNQEQMNDESASESETKVKSLDDDEDWETISKGSENDNQEIIKEIIEKDWNTFMNMISKQKKIKTVYYQILSASLLHNGAMEMSEDKFQAIVSSLRTHNLINEDEIVGSDNWANFENEMKKLYEKYQINGMKIKIDHAFISLISSIIPDCENECNYNELIDALVHLLNESGDEENQVAQNTLLKALLLSSVIPVTEKVVKSKWPWINLKKYLLSLKKMKISTKWLAGGVAGAGAAAAAAGGGYAIWKNFFNKEPTIKSPYPGGVIKTTPWPKGKTVTVATKKEKKTTTLEPSMGTTESAILVFLSSLAVIVAIIAAYIWYRQKDGAATRTETINDTTSPPTRSISTRSTTKPNSVQKSRSSIQKNLSTSRKSQHSASSSNVSKPNQDPPLTRKASERPDKARSSQATSRTKISSTEPASIWEVYEDIMKNVEDEWKQRMYMIKYGDELQYLYHMILVSSMVMNSYNPLKVKDVAEYMLLLAKFELVDEIYIEIWVQNINMTELSTFYELHQFRSKVQTIPAKWKEEIGDILMSRKYRRKLFIVVLSLIVLTNVEAAKERPKPAKCNDKNQRNADLNMAKLVSMGKNGRNFPNNTETLKTFCSETTKLIARIESYTKSCYEKSLQNTVSIFVYTIRNTVRQYCGKKLSSRSKKLINASNCLNEHIRNNDKCLVNFNDRTRALIPTDDDAMKIPYSCCIYIDTMNCYRKQIASTACAAKDEDLLMEFMTSLFTPLVDLLCGDYNPSTNRCDSVIVPKGDPSYKENSYYSFVFVLIDLLQSMKGFHL</sequence>
<keyword evidence="4" id="KW-1185">Reference proteome</keyword>
<evidence type="ECO:0000313" key="3">
    <source>
        <dbReference type="EMBL" id="KAJ6216707.1"/>
    </source>
</evidence>
<feature type="transmembrane region" description="Helical" evidence="2">
    <location>
        <begin position="165"/>
        <end position="185"/>
    </location>
</feature>
<dbReference type="PANTHER" id="PTHR33964:SF1">
    <property type="entry name" value="RE45066P"/>
    <property type="match status" value="1"/>
</dbReference>
<dbReference type="AlphaFoldDB" id="A0A9Q0M3B1"/>
<organism evidence="3 4">
    <name type="scientific">Blomia tropicalis</name>
    <name type="common">Mite</name>
    <dbReference type="NCBI Taxonomy" id="40697"/>
    <lineage>
        <taxon>Eukaryota</taxon>
        <taxon>Metazoa</taxon>
        <taxon>Ecdysozoa</taxon>
        <taxon>Arthropoda</taxon>
        <taxon>Chelicerata</taxon>
        <taxon>Arachnida</taxon>
        <taxon>Acari</taxon>
        <taxon>Acariformes</taxon>
        <taxon>Sarcoptiformes</taxon>
        <taxon>Astigmata</taxon>
        <taxon>Glycyphagoidea</taxon>
        <taxon>Echimyopodidae</taxon>
        <taxon>Blomia</taxon>
    </lineage>
</organism>
<proteinExistence type="predicted"/>
<reference evidence="3" key="1">
    <citation type="submission" date="2022-12" db="EMBL/GenBank/DDBJ databases">
        <title>Genome assemblies of Blomia tropicalis.</title>
        <authorList>
            <person name="Cui Y."/>
        </authorList>
    </citation>
    <scope>NUCLEOTIDE SEQUENCE</scope>
    <source>
        <tissue evidence="3">Adult mites</tissue>
    </source>
</reference>
<feature type="compositionally biased region" description="Polar residues" evidence="1">
    <location>
        <begin position="566"/>
        <end position="600"/>
    </location>
</feature>
<dbReference type="EMBL" id="JAPWDV010000003">
    <property type="protein sequence ID" value="KAJ6216707.1"/>
    <property type="molecule type" value="Genomic_DNA"/>
</dbReference>
<feature type="compositionally biased region" description="Polar residues" evidence="1">
    <location>
        <begin position="618"/>
        <end position="628"/>
    </location>
</feature>
<name>A0A9Q0M3B1_BLOTA</name>
<dbReference type="PANTHER" id="PTHR33964">
    <property type="entry name" value="RE45066P-RELATED"/>
    <property type="match status" value="1"/>
</dbReference>